<dbReference type="RefSeq" id="WP_149523086.1">
    <property type="nucleotide sequence ID" value="NZ_VTOU01000003.1"/>
</dbReference>
<reference evidence="2 3" key="1">
    <citation type="submission" date="2019-08" db="EMBL/GenBank/DDBJ databases">
        <authorList>
            <person name="Wang G."/>
            <person name="Xu Z."/>
        </authorList>
    </citation>
    <scope>NUCLEOTIDE SEQUENCE [LARGE SCALE GENOMIC DNA]</scope>
    <source>
        <strain evidence="2 3">ZX</strain>
    </source>
</reference>
<sequence length="158" mass="16564">MSNTTLIIIAVAVVLVIAVIFLLTRKPTAQVPPASVAKPAAPAPKPVEQPHSGIADGAAAAMLDVAGPVVGVDLNPDLPSDDLTRIKGLGPKAQAVLNSIGIHRYSQLAALDPAQAGEVDGRMGNFKGRIHRDEWVDQARFLEQDDTIGFEAKYGKLG</sequence>
<evidence type="ECO:0000256" key="1">
    <source>
        <dbReference type="SAM" id="Phobius"/>
    </source>
</evidence>
<organism evidence="2 3">
    <name type="scientific">Sphingomonas montanisoli</name>
    <dbReference type="NCBI Taxonomy" id="2606412"/>
    <lineage>
        <taxon>Bacteria</taxon>
        <taxon>Pseudomonadati</taxon>
        <taxon>Pseudomonadota</taxon>
        <taxon>Alphaproteobacteria</taxon>
        <taxon>Sphingomonadales</taxon>
        <taxon>Sphingomonadaceae</taxon>
        <taxon>Sphingomonas</taxon>
    </lineage>
</organism>
<keyword evidence="1" id="KW-0812">Transmembrane</keyword>
<protein>
    <submittedName>
        <fullName evidence="2">Uncharacterized protein</fullName>
    </submittedName>
</protein>
<keyword evidence="1" id="KW-1133">Transmembrane helix</keyword>
<proteinExistence type="predicted"/>
<name>A0A5D9C5G7_9SPHN</name>
<gene>
    <name evidence="2" type="ORF">FYJ91_15170</name>
</gene>
<feature type="transmembrane region" description="Helical" evidence="1">
    <location>
        <begin position="6"/>
        <end position="24"/>
    </location>
</feature>
<comment type="caution">
    <text evidence="2">The sequence shown here is derived from an EMBL/GenBank/DDBJ whole genome shotgun (WGS) entry which is preliminary data.</text>
</comment>
<accession>A0A5D9C5G7</accession>
<dbReference type="EMBL" id="VTOU01000003">
    <property type="protein sequence ID" value="TZG26280.1"/>
    <property type="molecule type" value="Genomic_DNA"/>
</dbReference>
<keyword evidence="1" id="KW-0472">Membrane</keyword>
<dbReference type="Gene3D" id="1.10.150.20">
    <property type="entry name" value="5' to 3' exonuclease, C-terminal subdomain"/>
    <property type="match status" value="1"/>
</dbReference>
<evidence type="ECO:0000313" key="2">
    <source>
        <dbReference type="EMBL" id="TZG26280.1"/>
    </source>
</evidence>
<dbReference type="AlphaFoldDB" id="A0A5D9C5G7"/>
<dbReference type="Proteomes" id="UP000322077">
    <property type="component" value="Unassembled WGS sequence"/>
</dbReference>
<keyword evidence="3" id="KW-1185">Reference proteome</keyword>
<evidence type="ECO:0000313" key="3">
    <source>
        <dbReference type="Proteomes" id="UP000322077"/>
    </source>
</evidence>